<dbReference type="SUPFAM" id="SSF143744">
    <property type="entry name" value="GlcG-like"/>
    <property type="match status" value="1"/>
</dbReference>
<feature type="signal peptide" evidence="1">
    <location>
        <begin position="1"/>
        <end position="25"/>
    </location>
</feature>
<proteinExistence type="predicted"/>
<dbReference type="InterPro" id="IPR005624">
    <property type="entry name" value="PduO/GlcC-like"/>
</dbReference>
<name>W4LYJ0_ENTF1</name>
<dbReference type="HOGENOM" id="CLU_103773_1_2_7"/>
<accession>W4LYJ0</accession>
<dbReference type="AlphaFoldDB" id="W4LYJ0"/>
<dbReference type="PATRIC" id="fig|1429438.4.peg.619"/>
<feature type="chain" id="PRO_5004844989" description="PduO protein" evidence="1">
    <location>
        <begin position="26"/>
        <end position="168"/>
    </location>
</feature>
<dbReference type="Proteomes" id="UP000019141">
    <property type="component" value="Unassembled WGS sequence"/>
</dbReference>
<sequence length="168" mass="17414">MNTRRRFMLTAVIVALLGIAMHAHALDSKPVLSLDMAKKMADACEAKAKAEGWNLNIAIVDAGADLLLFRRMPNAFLGSVDIAIGKAKTSSHFPFPTRMIANIAYGEDGKGGRVPGIAHVDGVIAFAGGLPIKAGDALIGAIGTSGATADQDEQCAQAGIDAIADMLK</sequence>
<dbReference type="EMBL" id="AZHW01000107">
    <property type="protein sequence ID" value="ETX02786.1"/>
    <property type="molecule type" value="Genomic_DNA"/>
</dbReference>
<dbReference type="InterPro" id="IPR038084">
    <property type="entry name" value="PduO/GlcC-like_sf"/>
</dbReference>
<keyword evidence="1" id="KW-0732">Signal</keyword>
<dbReference type="PANTHER" id="PTHR34309:SF10">
    <property type="entry name" value="SLR1406 PROTEIN"/>
    <property type="match status" value="1"/>
</dbReference>
<organism evidence="2 3">
    <name type="scientific">Entotheonella factor</name>
    <dbReference type="NCBI Taxonomy" id="1429438"/>
    <lineage>
        <taxon>Bacteria</taxon>
        <taxon>Pseudomonadati</taxon>
        <taxon>Nitrospinota/Tectimicrobiota group</taxon>
        <taxon>Candidatus Tectimicrobiota</taxon>
        <taxon>Candidatus Entotheonellia</taxon>
        <taxon>Candidatus Entotheonellales</taxon>
        <taxon>Candidatus Entotheonellaceae</taxon>
        <taxon>Candidatus Entotheonella</taxon>
    </lineage>
</organism>
<protein>
    <recommendedName>
        <fullName evidence="4">PduO protein</fullName>
    </recommendedName>
</protein>
<dbReference type="Pfam" id="PF03928">
    <property type="entry name" value="HbpS-like"/>
    <property type="match status" value="1"/>
</dbReference>
<evidence type="ECO:0000256" key="1">
    <source>
        <dbReference type="SAM" id="SignalP"/>
    </source>
</evidence>
<comment type="caution">
    <text evidence="2">The sequence shown here is derived from an EMBL/GenBank/DDBJ whole genome shotgun (WGS) entry which is preliminary data.</text>
</comment>
<dbReference type="PANTHER" id="PTHR34309">
    <property type="entry name" value="SLR1406 PROTEIN"/>
    <property type="match status" value="1"/>
</dbReference>
<keyword evidence="3" id="KW-1185">Reference proteome</keyword>
<evidence type="ECO:0008006" key="4">
    <source>
        <dbReference type="Google" id="ProtNLM"/>
    </source>
</evidence>
<evidence type="ECO:0000313" key="3">
    <source>
        <dbReference type="Proteomes" id="UP000019141"/>
    </source>
</evidence>
<gene>
    <name evidence="2" type="ORF">ETSY1_02240</name>
</gene>
<evidence type="ECO:0000313" key="2">
    <source>
        <dbReference type="EMBL" id="ETX02786.1"/>
    </source>
</evidence>
<dbReference type="Gene3D" id="3.30.450.150">
    <property type="entry name" value="Haem-degrading domain"/>
    <property type="match status" value="1"/>
</dbReference>
<dbReference type="InterPro" id="IPR052517">
    <property type="entry name" value="GlcG_carb_metab_protein"/>
</dbReference>
<reference evidence="2 3" key="1">
    <citation type="journal article" date="2014" name="Nature">
        <title>An environmental bacterial taxon with a large and distinct metabolic repertoire.</title>
        <authorList>
            <person name="Wilson M.C."/>
            <person name="Mori T."/>
            <person name="Ruckert C."/>
            <person name="Uria A.R."/>
            <person name="Helf M.J."/>
            <person name="Takada K."/>
            <person name="Gernert C."/>
            <person name="Steffens U.A."/>
            <person name="Heycke N."/>
            <person name="Schmitt S."/>
            <person name="Rinke C."/>
            <person name="Helfrich E.J."/>
            <person name="Brachmann A.O."/>
            <person name="Gurgui C."/>
            <person name="Wakimoto T."/>
            <person name="Kracht M."/>
            <person name="Crusemann M."/>
            <person name="Hentschel U."/>
            <person name="Abe I."/>
            <person name="Matsunaga S."/>
            <person name="Kalinowski J."/>
            <person name="Takeyama H."/>
            <person name="Piel J."/>
        </authorList>
    </citation>
    <scope>NUCLEOTIDE SEQUENCE [LARGE SCALE GENOMIC DNA]</scope>
    <source>
        <strain evidence="3">TSY1</strain>
    </source>
</reference>